<accession>A0A8J8FFP2</accession>
<evidence type="ECO:0000256" key="1">
    <source>
        <dbReference type="SAM" id="Coils"/>
    </source>
</evidence>
<sequence length="1133" mass="132550">MSELEFNIDNTKTGFRLHSVELLNWGTFHNKIWKIEPHGNNSLLTGDVGSGKSTLVDALTCLIVPHYKISFNKAAGAEKNERSLLTYIKGEYKNTKNDDNDSREKAVSLRYNNQSDSTFSVIVANFTNEGYRESVSLAQVFWIENDKPQKFLIIREKFSLSIKENFSNIEDAKELRKRMKDLPNTEIFDDNFSKYSQRFRHLFGMQTDKAIDLFYQTVSMKSVSSLTFFVREQMLERTEIKSQIEDLKKRFDDLNKAYEAVQLARRQKETLEPLVDFCKSFREFEERIQDIDNIVSAVPSYFASKKISLLEDEIGDCERKLLQITGQLSSIEELLNTKRDNLNQIKQNIRSNGGERLEKIAEEIQAKEKLAENKKGKHKEYSELTSLCELETANTDKTFFKNKKNAEEKVEALKTRQDEILSEIGKIAGAKSTVEEYIQAESRELESLKQRENQIPLEFLNIRGQLSDALEIDEEEIPFAGELLRVNEHEEDWEGALERLLRGFGVSLLVPEKHYSQISNYINQKRLIDNRNKGMRFEYFKVPYSFKQSKYAEVDIDSVVYKIEIKSDSPFESWLENELQKRFNLRCVSLDEFQRLSSDVITKEGQYKVGNQRHIKDDRRDLWDRRNFVLGWSNQEKIKAVEKHLNQLRISFKEFEDKEKDLKTENKNNSIIQNKLSQLLGYKNWFELNWKDEIEAITKLENERNELQDSNNILKTLQEKLIVVQSEITEQEKLQKEKLGDERSLKDKVKEYGDEVTECTSTVNTLLQGEKEKFYPKIEQEIKDITYTIKNIDKVRDNLVRELNEERKRVSGRQNTVRDKIIQKMREYKDKFPSDSLELSDDIEARGEYLYKLEKIINEGLPVHEATLKTMLNKNTIDDIVAFDNKLDIHEKEIRIKIKNINEHLREIEFNKGTYIELIADRNRDQEIKIFKEDLKACYSNILDTNDAYTENRFNDVQKILNRFRSNENKDIDWTNKVTDVRNWFDFNASERYFVDNSEKEFYAGSSGKSGGQKEKLAYTIIASALAYQFGLKIGEPKSKSFRFAVIDEAFGKGSDSSAEYGLELFKKLNLQLLIVTPLQKIHVIENYISSVNYVSNTEGNNSEIQNLTIEEYKDKKFLYNTNSKIEVVEAKE</sequence>
<feature type="coiled-coil region" evidence="1">
    <location>
        <begin position="638"/>
        <end position="665"/>
    </location>
</feature>
<evidence type="ECO:0000313" key="2">
    <source>
        <dbReference type="EMBL" id="NNV55051.1"/>
    </source>
</evidence>
<feature type="coiled-coil region" evidence="1">
    <location>
        <begin position="328"/>
        <end position="377"/>
    </location>
</feature>
<name>A0A8J8FFP2_9BACT</name>
<dbReference type="RefSeq" id="WP_171606982.1">
    <property type="nucleotide sequence ID" value="NZ_WHPF01000004.1"/>
</dbReference>
<feature type="coiled-coil region" evidence="1">
    <location>
        <begin position="403"/>
        <end position="451"/>
    </location>
</feature>
<dbReference type="Pfam" id="PF13558">
    <property type="entry name" value="SbcC_Walker_B"/>
    <property type="match status" value="1"/>
</dbReference>
<keyword evidence="2" id="KW-0378">Hydrolase</keyword>
<dbReference type="Gene3D" id="3.40.1140.10">
    <property type="match status" value="1"/>
</dbReference>
<gene>
    <name evidence="2" type="ORF">GD597_06245</name>
</gene>
<dbReference type="Proteomes" id="UP000598971">
    <property type="component" value="Unassembled WGS sequence"/>
</dbReference>
<protein>
    <submittedName>
        <fullName evidence="2">ATP-dependent exonuclease SbcCD, C subunit-like protein</fullName>
    </submittedName>
</protein>
<keyword evidence="2" id="KW-0269">Exonuclease</keyword>
<dbReference type="GO" id="GO:0004527">
    <property type="term" value="F:exonuclease activity"/>
    <property type="evidence" value="ECO:0007669"/>
    <property type="project" value="UniProtKB-KW"/>
</dbReference>
<organism evidence="2 3">
    <name type="scientific">Limnovirga soli</name>
    <dbReference type="NCBI Taxonomy" id="2656915"/>
    <lineage>
        <taxon>Bacteria</taxon>
        <taxon>Pseudomonadati</taxon>
        <taxon>Bacteroidota</taxon>
        <taxon>Chitinophagia</taxon>
        <taxon>Chitinophagales</taxon>
        <taxon>Chitinophagaceae</taxon>
        <taxon>Limnovirga</taxon>
    </lineage>
</organism>
<keyword evidence="2" id="KW-0540">Nuclease</keyword>
<evidence type="ECO:0000313" key="3">
    <source>
        <dbReference type="Proteomes" id="UP000598971"/>
    </source>
</evidence>
<keyword evidence="1" id="KW-0175">Coiled coil</keyword>
<dbReference type="InterPro" id="IPR027417">
    <property type="entry name" value="P-loop_NTPase"/>
</dbReference>
<dbReference type="Pfam" id="PF13555">
    <property type="entry name" value="AAA_29"/>
    <property type="match status" value="1"/>
</dbReference>
<keyword evidence="3" id="KW-1185">Reference proteome</keyword>
<dbReference type="AlphaFoldDB" id="A0A8J8FFP2"/>
<dbReference type="EMBL" id="WHPF01000004">
    <property type="protein sequence ID" value="NNV55051.1"/>
    <property type="molecule type" value="Genomic_DNA"/>
</dbReference>
<proteinExistence type="predicted"/>
<comment type="caution">
    <text evidence="2">The sequence shown here is derived from an EMBL/GenBank/DDBJ whole genome shotgun (WGS) entry which is preliminary data.</text>
</comment>
<feature type="coiled-coil region" evidence="1">
    <location>
        <begin position="230"/>
        <end position="264"/>
    </location>
</feature>
<dbReference type="SUPFAM" id="SSF52540">
    <property type="entry name" value="P-loop containing nucleoside triphosphate hydrolases"/>
    <property type="match status" value="1"/>
</dbReference>
<feature type="coiled-coil region" evidence="1">
    <location>
        <begin position="690"/>
        <end position="734"/>
    </location>
</feature>
<reference evidence="2" key="1">
    <citation type="submission" date="2019-10" db="EMBL/GenBank/DDBJ databases">
        <title>Draft genome sequence of Panacibacter sp. KCS-6.</title>
        <authorList>
            <person name="Yim K.J."/>
        </authorList>
    </citation>
    <scope>NUCLEOTIDE SEQUENCE</scope>
    <source>
        <strain evidence="2">KCS-6</strain>
    </source>
</reference>